<proteinExistence type="predicted"/>
<dbReference type="Proteomes" id="UP000054324">
    <property type="component" value="Unassembled WGS sequence"/>
</dbReference>
<accession>A0A075A8S0</accession>
<dbReference type="KEGG" id="ovi:T265_01737"/>
<dbReference type="GeneID" id="20315925"/>
<dbReference type="EMBL" id="KL596637">
    <property type="protein sequence ID" value="KER32115.1"/>
    <property type="molecule type" value="Genomic_DNA"/>
</dbReference>
<dbReference type="AlphaFoldDB" id="A0A075A8S0"/>
<gene>
    <name evidence="1" type="ORF">T265_01737</name>
</gene>
<dbReference type="RefSeq" id="XP_009164091.1">
    <property type="nucleotide sequence ID" value="XM_009165827.1"/>
</dbReference>
<evidence type="ECO:0000313" key="1">
    <source>
        <dbReference type="EMBL" id="KER32115.1"/>
    </source>
</evidence>
<protein>
    <submittedName>
        <fullName evidence="1">Uncharacterized protein</fullName>
    </submittedName>
</protein>
<reference evidence="1 2" key="1">
    <citation type="submission" date="2013-11" db="EMBL/GenBank/DDBJ databases">
        <title>Opisthorchis viverrini - life in the bile duct.</title>
        <authorList>
            <person name="Young N.D."/>
            <person name="Nagarajan N."/>
            <person name="Lin S.J."/>
            <person name="Korhonen P.K."/>
            <person name="Jex A.R."/>
            <person name="Hall R.S."/>
            <person name="Safavi-Hemami H."/>
            <person name="Kaewkong W."/>
            <person name="Bertrand D."/>
            <person name="Gao S."/>
            <person name="Seet Q."/>
            <person name="Wongkham S."/>
            <person name="Teh B.T."/>
            <person name="Wongkham C."/>
            <person name="Intapan P.M."/>
            <person name="Maleewong W."/>
            <person name="Yang X."/>
            <person name="Hu M."/>
            <person name="Wang Z."/>
            <person name="Hofmann A."/>
            <person name="Sternberg P.W."/>
            <person name="Tan P."/>
            <person name="Wang J."/>
            <person name="Gasser R.B."/>
        </authorList>
    </citation>
    <scope>NUCLEOTIDE SEQUENCE [LARGE SCALE GENOMIC DNA]</scope>
</reference>
<keyword evidence="2" id="KW-1185">Reference proteome</keyword>
<sequence length="119" mass="13876">MFKIMTRKSFKEPHQTEFAKTFPTTLILKVFDLTQCEFIECKMCPVIYGDRLESLPQSTAKVSGKLQQQRPKFFEPISSATANLNPVHCQFYATPKNDKRLGRRNLSMRYSCPSKRHKK</sequence>
<organism evidence="1 2">
    <name type="scientific">Opisthorchis viverrini</name>
    <name type="common">Southeast Asian liver fluke</name>
    <dbReference type="NCBI Taxonomy" id="6198"/>
    <lineage>
        <taxon>Eukaryota</taxon>
        <taxon>Metazoa</taxon>
        <taxon>Spiralia</taxon>
        <taxon>Lophotrochozoa</taxon>
        <taxon>Platyhelminthes</taxon>
        <taxon>Trematoda</taxon>
        <taxon>Digenea</taxon>
        <taxon>Opisthorchiida</taxon>
        <taxon>Opisthorchiata</taxon>
        <taxon>Opisthorchiidae</taxon>
        <taxon>Opisthorchis</taxon>
    </lineage>
</organism>
<evidence type="ECO:0000313" key="2">
    <source>
        <dbReference type="Proteomes" id="UP000054324"/>
    </source>
</evidence>
<dbReference type="CTD" id="20315925"/>
<name>A0A075A8S0_OPIVI</name>